<comment type="subcellular location">
    <subcellularLocation>
        <location evidence="1">Cell outer membrane</location>
        <topology evidence="1">Multi-pass membrane protein</topology>
    </subcellularLocation>
</comment>
<keyword evidence="4" id="KW-0812">Transmembrane</keyword>
<evidence type="ECO:0000256" key="8">
    <source>
        <dbReference type="SAM" id="SignalP"/>
    </source>
</evidence>
<sequence length="369" mass="38913">MKTLLVGASALAFAAAGSVSAGGIERTTQSAMVLYETGNHAELSFGFVSPSVSGTSVNGQDIDNVASSFWLPNASIKMQLSETLSAALIIDRPFGADIAYEDGNAVLGGTTAEASNTSITALLKYQFNPNFSAFGGLRHSQAEGEIHLKGTAYGPVSGYNVDLKSDSAYGYVLGAAYERPDIALRVALTYNSKITHDFKTTESGPFPALNGSSTTDVDLPESWNLEFQSGIAKDTLLFGSVRHVSHSQFRLDPDRFVAITGDGLIDLEDSTTYRLGVGRRFNEKFSGSIAVAYEPAGDELVSPLAPTTGYTSLTVGGSYNIATNVTLSGGVNYTWLGDAKPETGTPDVARADFEDNSVVGVGIKIAYKF</sequence>
<keyword evidence="10" id="KW-1185">Reference proteome</keyword>
<protein>
    <submittedName>
        <fullName evidence="9">Uncharacterized protein</fullName>
    </submittedName>
</protein>
<keyword evidence="3" id="KW-1134">Transmembrane beta strand</keyword>
<dbReference type="InterPro" id="IPR005017">
    <property type="entry name" value="OMPP1/FadL/TodX"/>
</dbReference>
<name>A0A2G8RB48_9RHOB</name>
<keyword evidence="7" id="KW-0998">Cell outer membrane</keyword>
<dbReference type="SUPFAM" id="SSF56935">
    <property type="entry name" value="Porins"/>
    <property type="match status" value="1"/>
</dbReference>
<evidence type="ECO:0000256" key="3">
    <source>
        <dbReference type="ARBA" id="ARBA00022452"/>
    </source>
</evidence>
<evidence type="ECO:0000256" key="5">
    <source>
        <dbReference type="ARBA" id="ARBA00022729"/>
    </source>
</evidence>
<evidence type="ECO:0000256" key="2">
    <source>
        <dbReference type="ARBA" id="ARBA00008163"/>
    </source>
</evidence>
<dbReference type="OrthoDB" id="6679728at2"/>
<evidence type="ECO:0000256" key="1">
    <source>
        <dbReference type="ARBA" id="ARBA00004571"/>
    </source>
</evidence>
<evidence type="ECO:0000256" key="6">
    <source>
        <dbReference type="ARBA" id="ARBA00023136"/>
    </source>
</evidence>
<evidence type="ECO:0000256" key="7">
    <source>
        <dbReference type="ARBA" id="ARBA00023237"/>
    </source>
</evidence>
<gene>
    <name evidence="9" type="ORF">P775_19515</name>
</gene>
<keyword evidence="6" id="KW-0472">Membrane</keyword>
<evidence type="ECO:0000256" key="4">
    <source>
        <dbReference type="ARBA" id="ARBA00022692"/>
    </source>
</evidence>
<dbReference type="GO" id="GO:0009279">
    <property type="term" value="C:cell outer membrane"/>
    <property type="evidence" value="ECO:0007669"/>
    <property type="project" value="UniProtKB-SubCell"/>
</dbReference>
<feature type="chain" id="PRO_5013728641" evidence="8">
    <location>
        <begin position="22"/>
        <end position="369"/>
    </location>
</feature>
<evidence type="ECO:0000313" key="9">
    <source>
        <dbReference type="EMBL" id="PIL18759.1"/>
    </source>
</evidence>
<proteinExistence type="inferred from homology"/>
<dbReference type="RefSeq" id="WP_099912390.1">
    <property type="nucleotide sequence ID" value="NZ_AWWI01000121.1"/>
</dbReference>
<organism evidence="9 10">
    <name type="scientific">Puniceibacterium antarcticum</name>
    <dbReference type="NCBI Taxonomy" id="1206336"/>
    <lineage>
        <taxon>Bacteria</taxon>
        <taxon>Pseudomonadati</taxon>
        <taxon>Pseudomonadota</taxon>
        <taxon>Alphaproteobacteria</taxon>
        <taxon>Rhodobacterales</taxon>
        <taxon>Paracoccaceae</taxon>
        <taxon>Puniceibacterium</taxon>
    </lineage>
</organism>
<accession>A0A2G8RB48</accession>
<comment type="similarity">
    <text evidence="2">Belongs to the OmpP1/FadL family.</text>
</comment>
<dbReference type="PANTHER" id="PTHR35093">
    <property type="entry name" value="OUTER MEMBRANE PROTEIN NMB0088-RELATED"/>
    <property type="match status" value="1"/>
</dbReference>
<dbReference type="GO" id="GO:0015483">
    <property type="term" value="F:long-chain fatty acid transporting porin activity"/>
    <property type="evidence" value="ECO:0007669"/>
    <property type="project" value="TreeGrafter"/>
</dbReference>
<dbReference type="Proteomes" id="UP000231259">
    <property type="component" value="Unassembled WGS sequence"/>
</dbReference>
<dbReference type="Pfam" id="PF03349">
    <property type="entry name" value="Toluene_X"/>
    <property type="match status" value="1"/>
</dbReference>
<keyword evidence="5 8" id="KW-0732">Signal</keyword>
<dbReference type="PANTHER" id="PTHR35093:SF8">
    <property type="entry name" value="OUTER MEMBRANE PROTEIN NMB0088-RELATED"/>
    <property type="match status" value="1"/>
</dbReference>
<dbReference type="EMBL" id="AWWI01000121">
    <property type="protein sequence ID" value="PIL18759.1"/>
    <property type="molecule type" value="Genomic_DNA"/>
</dbReference>
<evidence type="ECO:0000313" key="10">
    <source>
        <dbReference type="Proteomes" id="UP000231259"/>
    </source>
</evidence>
<dbReference type="Gene3D" id="2.40.160.60">
    <property type="entry name" value="Outer membrane protein transport protein (OMPP1/FadL/TodX)"/>
    <property type="match status" value="1"/>
</dbReference>
<feature type="signal peptide" evidence="8">
    <location>
        <begin position="1"/>
        <end position="21"/>
    </location>
</feature>
<comment type="caution">
    <text evidence="9">The sequence shown here is derived from an EMBL/GenBank/DDBJ whole genome shotgun (WGS) entry which is preliminary data.</text>
</comment>
<reference evidence="9 10" key="1">
    <citation type="submission" date="2013-09" db="EMBL/GenBank/DDBJ databases">
        <title>Genome sequencing of Phaeobacter antarcticus sp. nov. SM1211.</title>
        <authorList>
            <person name="Zhang X.-Y."/>
            <person name="Liu C."/>
            <person name="Chen X.-L."/>
            <person name="Xie B.-B."/>
            <person name="Qin Q.-L."/>
            <person name="Rong J.-C."/>
            <person name="Zhang Y.-Z."/>
        </authorList>
    </citation>
    <scope>NUCLEOTIDE SEQUENCE [LARGE SCALE GENOMIC DNA]</scope>
    <source>
        <strain evidence="9 10">SM1211</strain>
    </source>
</reference>
<dbReference type="AlphaFoldDB" id="A0A2G8RB48"/>